<dbReference type="STRING" id="1122934.SAMN02745691_02424"/>
<reference evidence="16 17" key="1">
    <citation type="submission" date="2016-11" db="EMBL/GenBank/DDBJ databases">
        <authorList>
            <person name="Jaros S."/>
            <person name="Januszkiewicz K."/>
            <person name="Wedrychowicz H."/>
        </authorList>
    </citation>
    <scope>NUCLEOTIDE SEQUENCE [LARGE SCALE GENOMIC DNA]</scope>
    <source>
        <strain evidence="16 17">DSM 15970</strain>
    </source>
</reference>
<dbReference type="Gene3D" id="3.90.79.10">
    <property type="entry name" value="Nucleoside Triphosphate Pyrophosphohydrolase"/>
    <property type="match status" value="1"/>
</dbReference>
<evidence type="ECO:0000256" key="1">
    <source>
        <dbReference type="ARBA" id="ARBA00001946"/>
    </source>
</evidence>
<evidence type="ECO:0000256" key="13">
    <source>
        <dbReference type="PIRSR" id="PIRSR603561-2"/>
    </source>
</evidence>
<dbReference type="GO" id="GO:0044716">
    <property type="term" value="F:8-oxo-GDP phosphatase activity"/>
    <property type="evidence" value="ECO:0007669"/>
    <property type="project" value="TreeGrafter"/>
</dbReference>
<comment type="similarity">
    <text evidence="2 14">Belongs to the Nudix hydrolase family.</text>
</comment>
<dbReference type="PANTHER" id="PTHR47707">
    <property type="entry name" value="8-OXO-DGTP DIPHOSPHATASE"/>
    <property type="match status" value="1"/>
</dbReference>
<feature type="binding site" evidence="12">
    <location>
        <position position="22"/>
    </location>
    <ligand>
        <name>8-oxo-dGTP</name>
        <dbReference type="ChEBI" id="CHEBI:77896"/>
    </ligand>
</feature>
<keyword evidence="6" id="KW-0227">DNA damage</keyword>
<keyword evidence="9" id="KW-0234">DNA repair</keyword>
<evidence type="ECO:0000256" key="9">
    <source>
        <dbReference type="ARBA" id="ARBA00023204"/>
    </source>
</evidence>
<feature type="binding site" evidence="13">
    <location>
        <position position="35"/>
    </location>
    <ligand>
        <name>Mg(2+)</name>
        <dbReference type="ChEBI" id="CHEBI:18420"/>
    </ligand>
</feature>
<evidence type="ECO:0000256" key="4">
    <source>
        <dbReference type="ARBA" id="ARBA00022705"/>
    </source>
</evidence>
<feature type="binding site" evidence="13">
    <location>
        <position position="55"/>
    </location>
    <ligand>
        <name>Mg(2+)</name>
        <dbReference type="ChEBI" id="CHEBI:18420"/>
    </ligand>
</feature>
<keyword evidence="3" id="KW-0515">Mutator protein</keyword>
<proteinExistence type="inferred from homology"/>
<dbReference type="GO" id="GO:0044715">
    <property type="term" value="F:8-oxo-dGDP phosphatase activity"/>
    <property type="evidence" value="ECO:0007669"/>
    <property type="project" value="TreeGrafter"/>
</dbReference>
<keyword evidence="8 13" id="KW-0460">Magnesium</keyword>
<dbReference type="InterPro" id="IPR020476">
    <property type="entry name" value="Nudix_hydrolase"/>
</dbReference>
<dbReference type="InterPro" id="IPR015797">
    <property type="entry name" value="NUDIX_hydrolase-like_dom_sf"/>
</dbReference>
<evidence type="ECO:0000256" key="10">
    <source>
        <dbReference type="ARBA" id="ARBA00035861"/>
    </source>
</evidence>
<dbReference type="Pfam" id="PF00293">
    <property type="entry name" value="NUDIX"/>
    <property type="match status" value="1"/>
</dbReference>
<dbReference type="PROSITE" id="PS00893">
    <property type="entry name" value="NUDIX_BOX"/>
    <property type="match status" value="1"/>
</dbReference>
<evidence type="ECO:0000313" key="17">
    <source>
        <dbReference type="Proteomes" id="UP000184342"/>
    </source>
</evidence>
<comment type="cofactor">
    <cofactor evidence="1 13">
        <name>Mg(2+)</name>
        <dbReference type="ChEBI" id="CHEBI:18420"/>
    </cofactor>
</comment>
<feature type="domain" description="Nudix hydrolase" evidence="15">
    <location>
        <begin position="1"/>
        <end position="128"/>
    </location>
</feature>
<dbReference type="SUPFAM" id="SSF55811">
    <property type="entry name" value="Nudix"/>
    <property type="match status" value="1"/>
</dbReference>
<evidence type="ECO:0000256" key="8">
    <source>
        <dbReference type="ARBA" id="ARBA00022842"/>
    </source>
</evidence>
<dbReference type="AlphaFoldDB" id="A0A1M6LMT5"/>
<protein>
    <recommendedName>
        <fullName evidence="11">8-oxo-dGTP diphosphatase</fullName>
        <ecNumber evidence="11">3.6.1.55</ecNumber>
    </recommendedName>
</protein>
<dbReference type="InterPro" id="IPR003561">
    <property type="entry name" value="Mutator_MutT"/>
</dbReference>
<keyword evidence="4" id="KW-0235">DNA replication</keyword>
<dbReference type="GO" id="GO:0006281">
    <property type="term" value="P:DNA repair"/>
    <property type="evidence" value="ECO:0007669"/>
    <property type="project" value="UniProtKB-KW"/>
</dbReference>
<evidence type="ECO:0000313" key="16">
    <source>
        <dbReference type="EMBL" id="SHJ72455.1"/>
    </source>
</evidence>
<evidence type="ECO:0000256" key="14">
    <source>
        <dbReference type="RuleBase" id="RU003476"/>
    </source>
</evidence>
<evidence type="ECO:0000259" key="15">
    <source>
        <dbReference type="PROSITE" id="PS51462"/>
    </source>
</evidence>
<evidence type="ECO:0000256" key="7">
    <source>
        <dbReference type="ARBA" id="ARBA00022801"/>
    </source>
</evidence>
<sequence>MKTIHVAAAIIRQNNEFFATQRGYGEFAGGWEFPGGKIEAGETPEQALVREIQEELGTEISIDRHFTTVEYSYPSFHLHMECFLCSVQNGSLELLEHSDSKWLGKDDLNSVEWLAADVTIIEKLKAIF</sequence>
<accession>A0A1M6LMT5</accession>
<dbReference type="GO" id="GO:0035539">
    <property type="term" value="F:8-oxo-7,8-dihydrodeoxyguanosine triphosphate pyrophosphatase activity"/>
    <property type="evidence" value="ECO:0007669"/>
    <property type="project" value="UniProtKB-EC"/>
</dbReference>
<dbReference type="GO" id="GO:0046872">
    <property type="term" value="F:metal ion binding"/>
    <property type="evidence" value="ECO:0007669"/>
    <property type="project" value="UniProtKB-KW"/>
</dbReference>
<dbReference type="GO" id="GO:0008413">
    <property type="term" value="F:8-oxo-7,8-dihydroguanosine triphosphate pyrophosphatase activity"/>
    <property type="evidence" value="ECO:0007669"/>
    <property type="project" value="InterPro"/>
</dbReference>
<dbReference type="EMBL" id="FQYT01000040">
    <property type="protein sequence ID" value="SHJ72455.1"/>
    <property type="molecule type" value="Genomic_DNA"/>
</dbReference>
<feature type="binding site" evidence="12">
    <location>
        <begin position="32"/>
        <end position="35"/>
    </location>
    <ligand>
        <name>8-oxo-dGTP</name>
        <dbReference type="ChEBI" id="CHEBI:77896"/>
    </ligand>
</feature>
<evidence type="ECO:0000256" key="2">
    <source>
        <dbReference type="ARBA" id="ARBA00005582"/>
    </source>
</evidence>
<evidence type="ECO:0000256" key="5">
    <source>
        <dbReference type="ARBA" id="ARBA00022723"/>
    </source>
</evidence>
<dbReference type="PROSITE" id="PS51462">
    <property type="entry name" value="NUDIX"/>
    <property type="match status" value="1"/>
</dbReference>
<evidence type="ECO:0000256" key="3">
    <source>
        <dbReference type="ARBA" id="ARBA00022457"/>
    </source>
</evidence>
<keyword evidence="17" id="KW-1185">Reference proteome</keyword>
<comment type="catalytic activity">
    <reaction evidence="10">
        <text>8-oxo-dGTP + H2O = 8-oxo-dGMP + diphosphate + H(+)</text>
        <dbReference type="Rhea" id="RHEA:31575"/>
        <dbReference type="ChEBI" id="CHEBI:15377"/>
        <dbReference type="ChEBI" id="CHEBI:15378"/>
        <dbReference type="ChEBI" id="CHEBI:33019"/>
        <dbReference type="ChEBI" id="CHEBI:63224"/>
        <dbReference type="ChEBI" id="CHEBI:77896"/>
        <dbReference type="EC" id="3.6.1.55"/>
    </reaction>
</comment>
<keyword evidence="5 13" id="KW-0479">Metal-binding</keyword>
<keyword evidence="7 14" id="KW-0378">Hydrolase</keyword>
<dbReference type="EC" id="3.6.1.55" evidence="11"/>
<dbReference type="RefSeq" id="WP_073994651.1">
    <property type="nucleotide sequence ID" value="NZ_FQYT01000040.1"/>
</dbReference>
<dbReference type="CDD" id="cd03425">
    <property type="entry name" value="NUDIX_MutT_NudA_like"/>
    <property type="match status" value="1"/>
</dbReference>
<dbReference type="NCBIfam" id="TIGR00586">
    <property type="entry name" value="mutt"/>
    <property type="match status" value="1"/>
</dbReference>
<dbReference type="Proteomes" id="UP000184342">
    <property type="component" value="Unassembled WGS sequence"/>
</dbReference>
<dbReference type="InterPro" id="IPR020084">
    <property type="entry name" value="NUDIX_hydrolase_CS"/>
</dbReference>
<dbReference type="InterPro" id="IPR000086">
    <property type="entry name" value="NUDIX_hydrolase_dom"/>
</dbReference>
<organism evidence="16 17">
    <name type="scientific">Parasporobacterium paucivorans DSM 15970</name>
    <dbReference type="NCBI Taxonomy" id="1122934"/>
    <lineage>
        <taxon>Bacteria</taxon>
        <taxon>Bacillati</taxon>
        <taxon>Bacillota</taxon>
        <taxon>Clostridia</taxon>
        <taxon>Lachnospirales</taxon>
        <taxon>Lachnospiraceae</taxon>
        <taxon>Parasporobacterium</taxon>
    </lineage>
</organism>
<dbReference type="PRINTS" id="PR00502">
    <property type="entry name" value="NUDIXFAMILY"/>
</dbReference>
<gene>
    <name evidence="16" type="ORF">SAMN02745691_02424</name>
</gene>
<evidence type="ECO:0000256" key="12">
    <source>
        <dbReference type="PIRSR" id="PIRSR603561-1"/>
    </source>
</evidence>
<name>A0A1M6LMT5_9FIRM</name>
<evidence type="ECO:0000256" key="11">
    <source>
        <dbReference type="ARBA" id="ARBA00038905"/>
    </source>
</evidence>
<dbReference type="InterPro" id="IPR047127">
    <property type="entry name" value="MutT-like"/>
</dbReference>
<dbReference type="OrthoDB" id="9810648at2"/>
<evidence type="ECO:0000256" key="6">
    <source>
        <dbReference type="ARBA" id="ARBA00022763"/>
    </source>
</evidence>
<dbReference type="PANTHER" id="PTHR47707:SF1">
    <property type="entry name" value="NUDIX HYDROLASE FAMILY PROTEIN"/>
    <property type="match status" value="1"/>
</dbReference>
<dbReference type="GO" id="GO:0006260">
    <property type="term" value="P:DNA replication"/>
    <property type="evidence" value="ECO:0007669"/>
    <property type="project" value="UniProtKB-KW"/>
</dbReference>